<sequence length="274" mass="31431">MDVKRDPAVVVAAVQALALDCSRLLESLQEINRGDKEPLYKCQNMCKQCLSEKATSSVETKLQQYAQAMLDFTFYTESILTDEEFPQERCQSQVEKLLKQLEIPLELAQKVLPQKQIADILGVEIYECVRWRQGALLYMLCSIINEDDNRRERNKDCFLQNILKGVEYLTGMLSIQRSKNANFSCNDEQTYNLVKEGIYSDTHVLNLMYTGEMCYWYLQNMNQNAESNSKDSVSLAMKGKAALQTYLRLTEGPLKSCGWSSDRAIQLLNTPYFS</sequence>
<comment type="caution">
    <text evidence="1">The sequence shown here is derived from an EMBL/GenBank/DDBJ whole genome shotgun (WGS) entry which is preliminary data.</text>
</comment>
<dbReference type="Pfam" id="PF17716">
    <property type="entry name" value="RIMC1"/>
    <property type="match status" value="1"/>
</dbReference>
<keyword evidence="2" id="KW-1185">Reference proteome</keyword>
<dbReference type="GO" id="GO:0000423">
    <property type="term" value="P:mitophagy"/>
    <property type="evidence" value="ECO:0007669"/>
    <property type="project" value="InterPro"/>
</dbReference>
<dbReference type="InterPro" id="IPR037657">
    <property type="entry name" value="RIMC1"/>
</dbReference>
<gene>
    <name evidence="1" type="ORF">SPHA_23222</name>
</gene>
<name>A0A812BSI2_ACAPH</name>
<evidence type="ECO:0000313" key="1">
    <source>
        <dbReference type="EMBL" id="CAE1242249.1"/>
    </source>
</evidence>
<protein>
    <submittedName>
        <fullName evidence="1">Uncharacterized protein</fullName>
    </submittedName>
</protein>
<proteinExistence type="predicted"/>
<dbReference type="PANTHER" id="PTHR28494">
    <property type="entry name" value="UPF0600 PROTEIN C5ORF51"/>
    <property type="match status" value="1"/>
</dbReference>
<dbReference type="PANTHER" id="PTHR28494:SF1">
    <property type="entry name" value="RAB7A-INTERACTING MON1-CCZ1 COMPLEX SUBUNIT 1"/>
    <property type="match status" value="1"/>
</dbReference>
<dbReference type="Proteomes" id="UP000597762">
    <property type="component" value="Unassembled WGS sequence"/>
</dbReference>
<dbReference type="EMBL" id="CAHIKZ030000859">
    <property type="protein sequence ID" value="CAE1242249.1"/>
    <property type="molecule type" value="Genomic_DNA"/>
</dbReference>
<reference evidence="1" key="1">
    <citation type="submission" date="2021-01" db="EMBL/GenBank/DDBJ databases">
        <authorList>
            <person name="Li R."/>
            <person name="Bekaert M."/>
        </authorList>
    </citation>
    <scope>NUCLEOTIDE SEQUENCE</scope>
    <source>
        <strain evidence="1">Farmed</strain>
    </source>
</reference>
<accession>A0A812BSI2</accession>
<dbReference type="OrthoDB" id="6135810at2759"/>
<organism evidence="1 2">
    <name type="scientific">Acanthosepion pharaonis</name>
    <name type="common">Pharaoh cuttlefish</name>
    <name type="synonym">Sepia pharaonis</name>
    <dbReference type="NCBI Taxonomy" id="158019"/>
    <lineage>
        <taxon>Eukaryota</taxon>
        <taxon>Metazoa</taxon>
        <taxon>Spiralia</taxon>
        <taxon>Lophotrochozoa</taxon>
        <taxon>Mollusca</taxon>
        <taxon>Cephalopoda</taxon>
        <taxon>Coleoidea</taxon>
        <taxon>Decapodiformes</taxon>
        <taxon>Sepiida</taxon>
        <taxon>Sepiina</taxon>
        <taxon>Sepiidae</taxon>
        <taxon>Acanthosepion</taxon>
    </lineage>
</organism>
<evidence type="ECO:0000313" key="2">
    <source>
        <dbReference type="Proteomes" id="UP000597762"/>
    </source>
</evidence>
<dbReference type="AlphaFoldDB" id="A0A812BSI2"/>